<dbReference type="GO" id="GO:0015833">
    <property type="term" value="P:peptide transport"/>
    <property type="evidence" value="ECO:0007669"/>
    <property type="project" value="InterPro"/>
</dbReference>
<reference evidence="6 7" key="1">
    <citation type="submission" date="2016-04" db="EMBL/GenBank/DDBJ databases">
        <authorList>
            <person name="Evans L.H."/>
            <person name="Alamgir A."/>
            <person name="Owens N."/>
            <person name="Weber N.D."/>
            <person name="Virtaneva K."/>
            <person name="Barbian K."/>
            <person name="Babar A."/>
            <person name="Rosenke K."/>
        </authorList>
    </citation>
    <scope>NUCLEOTIDE SEQUENCE [LARGE SCALE GENOMIC DNA]</scope>
    <source>
        <strain evidence="7">S5(T) (JCM 30642 \VKM B-2941)</strain>
    </source>
</reference>
<keyword evidence="4" id="KW-0067">ATP-binding</keyword>
<dbReference type="SMART" id="SM00382">
    <property type="entry name" value="AAA"/>
    <property type="match status" value="1"/>
</dbReference>
<dbReference type="InterPro" id="IPR050319">
    <property type="entry name" value="ABC_transp_ATP-bind"/>
</dbReference>
<dbReference type="Gene3D" id="3.40.50.300">
    <property type="entry name" value="P-loop containing nucleotide triphosphate hydrolases"/>
    <property type="match status" value="1"/>
</dbReference>
<dbReference type="GO" id="GO:0005524">
    <property type="term" value="F:ATP binding"/>
    <property type="evidence" value="ECO:0007669"/>
    <property type="project" value="UniProtKB-KW"/>
</dbReference>
<dbReference type="GO" id="GO:0016887">
    <property type="term" value="F:ATP hydrolysis activity"/>
    <property type="evidence" value="ECO:0007669"/>
    <property type="project" value="InterPro"/>
</dbReference>
<dbReference type="GO" id="GO:0055085">
    <property type="term" value="P:transmembrane transport"/>
    <property type="evidence" value="ECO:0007669"/>
    <property type="project" value="UniProtKB-ARBA"/>
</dbReference>
<dbReference type="Pfam" id="PF00005">
    <property type="entry name" value="ABC_tran"/>
    <property type="match status" value="1"/>
</dbReference>
<dbReference type="InterPro" id="IPR027417">
    <property type="entry name" value="P-loop_NTPase"/>
</dbReference>
<dbReference type="RefSeq" id="WP_148689792.1">
    <property type="nucleotide sequence ID" value="NZ_LT671858.1"/>
</dbReference>
<proteinExistence type="inferred from homology"/>
<sequence>MSEIFRFENVKKLYPVQKKQLLDTIARRKIPNVRALENINLTIETGKILSVVGESGSGKSTLGKIVATIEEPSEGKIYYEGKEINQNSIRNVRKNVSMVFQNPSTSINPRMKVKDLVSEPLGRFDEEAVKNVLNSVGLDYDDSKDKQPREFSGGQVQRIAIARALIKEPKLLVLDEPTSALDESIQAQMLNLLISIQKKSNLTYIFITHNIGVAKYISDEMVVIYAGQAVEIGDTKKILESPQHPYTQLLISSIPSFNSKEVASPVGDVPSLINPPEGCRFHNRCPFVMEICKTREPGYADVNGVKVMCWLYGSNGN</sequence>
<dbReference type="PANTHER" id="PTHR43776">
    <property type="entry name" value="TRANSPORT ATP-BINDING PROTEIN"/>
    <property type="match status" value="1"/>
</dbReference>
<dbReference type="CDD" id="cd03257">
    <property type="entry name" value="ABC_NikE_OppD_transporters"/>
    <property type="match status" value="1"/>
</dbReference>
<evidence type="ECO:0000256" key="3">
    <source>
        <dbReference type="ARBA" id="ARBA00022741"/>
    </source>
</evidence>
<evidence type="ECO:0000256" key="1">
    <source>
        <dbReference type="ARBA" id="ARBA00005417"/>
    </source>
</evidence>
<dbReference type="PROSITE" id="PS50893">
    <property type="entry name" value="ABC_TRANSPORTER_2"/>
    <property type="match status" value="1"/>
</dbReference>
<protein>
    <submittedName>
        <fullName evidence="6">PepT family ABC transporter ATPase</fullName>
    </submittedName>
</protein>
<evidence type="ECO:0000313" key="7">
    <source>
        <dbReference type="Proteomes" id="UP000195607"/>
    </source>
</evidence>
<name>A0A1N5UPU2_9ARCH</name>
<accession>A0A1N5UPU2</accession>
<dbReference type="PANTHER" id="PTHR43776:SF7">
    <property type="entry name" value="D,D-DIPEPTIDE TRANSPORT ATP-BINDING PROTEIN DDPF-RELATED"/>
    <property type="match status" value="1"/>
</dbReference>
<gene>
    <name evidence="6" type="ORF">CSP5_1069</name>
</gene>
<dbReference type="NCBIfam" id="TIGR01727">
    <property type="entry name" value="oligo_HPY"/>
    <property type="match status" value="1"/>
</dbReference>
<dbReference type="InterPro" id="IPR013563">
    <property type="entry name" value="Oligopep_ABC_C"/>
</dbReference>
<evidence type="ECO:0000256" key="2">
    <source>
        <dbReference type="ARBA" id="ARBA00022448"/>
    </source>
</evidence>
<keyword evidence="3" id="KW-0547">Nucleotide-binding</keyword>
<dbReference type="InterPro" id="IPR003439">
    <property type="entry name" value="ABC_transporter-like_ATP-bd"/>
</dbReference>
<dbReference type="SUPFAM" id="SSF52540">
    <property type="entry name" value="P-loop containing nucleoside triphosphate hydrolases"/>
    <property type="match status" value="1"/>
</dbReference>
<dbReference type="InterPro" id="IPR003593">
    <property type="entry name" value="AAA+_ATPase"/>
</dbReference>
<dbReference type="FunFam" id="3.40.50.300:FF:000016">
    <property type="entry name" value="Oligopeptide ABC transporter ATP-binding component"/>
    <property type="match status" value="1"/>
</dbReference>
<evidence type="ECO:0000259" key="5">
    <source>
        <dbReference type="PROSITE" id="PS50893"/>
    </source>
</evidence>
<dbReference type="EMBL" id="LT671858">
    <property type="protein sequence ID" value="SIM62764.1"/>
    <property type="molecule type" value="Genomic_DNA"/>
</dbReference>
<evidence type="ECO:0000313" key="6">
    <source>
        <dbReference type="EMBL" id="SIM62764.1"/>
    </source>
</evidence>
<keyword evidence="2" id="KW-0813">Transport</keyword>
<dbReference type="AlphaFoldDB" id="A0A1N5UPU2"/>
<dbReference type="Proteomes" id="UP000195607">
    <property type="component" value="Chromosome I"/>
</dbReference>
<dbReference type="Pfam" id="PF08352">
    <property type="entry name" value="oligo_HPY"/>
    <property type="match status" value="1"/>
</dbReference>
<dbReference type="GeneID" id="41588329"/>
<organism evidence="6 7">
    <name type="scientific">Cuniculiplasma divulgatum</name>
    <dbReference type="NCBI Taxonomy" id="1673428"/>
    <lineage>
        <taxon>Archaea</taxon>
        <taxon>Methanobacteriati</taxon>
        <taxon>Thermoplasmatota</taxon>
        <taxon>Thermoplasmata</taxon>
        <taxon>Thermoplasmatales</taxon>
        <taxon>Cuniculiplasmataceae</taxon>
        <taxon>Cuniculiplasma</taxon>
    </lineage>
</organism>
<evidence type="ECO:0000256" key="4">
    <source>
        <dbReference type="ARBA" id="ARBA00022840"/>
    </source>
</evidence>
<comment type="similarity">
    <text evidence="1">Belongs to the ABC transporter superfamily.</text>
</comment>
<feature type="domain" description="ABC transporter" evidence="5">
    <location>
        <begin position="5"/>
        <end position="251"/>
    </location>
</feature>